<dbReference type="RefSeq" id="WP_092656814.1">
    <property type="nucleotide sequence ID" value="NZ_LT629732.1"/>
</dbReference>
<organism evidence="2 3">
    <name type="scientific">Actinopolymorpha singaporensis</name>
    <dbReference type="NCBI Taxonomy" id="117157"/>
    <lineage>
        <taxon>Bacteria</taxon>
        <taxon>Bacillati</taxon>
        <taxon>Actinomycetota</taxon>
        <taxon>Actinomycetes</taxon>
        <taxon>Propionibacteriales</taxon>
        <taxon>Actinopolymorphaceae</taxon>
        <taxon>Actinopolymorpha</taxon>
    </lineage>
</organism>
<keyword evidence="3" id="KW-1185">Reference proteome</keyword>
<accession>A0A1H1YXL6</accession>
<name>A0A1H1YXL6_9ACTN</name>
<evidence type="ECO:0000313" key="2">
    <source>
        <dbReference type="EMBL" id="SDT26079.1"/>
    </source>
</evidence>
<evidence type="ECO:0000259" key="1">
    <source>
        <dbReference type="Pfam" id="PF19124"/>
    </source>
</evidence>
<dbReference type="InterPro" id="IPR043831">
    <property type="entry name" value="DUF5808"/>
</dbReference>
<sequence>MAKRKNKKRGRRLDSLVWATTGALVAASLTRELRRPSAERTWQGRILGVPYDYRMPSVEKVRSAWWAPEDRRLFMPKVFGVGWDVNFGRVVTLGRQKLAERKERQSVGSASS</sequence>
<dbReference type="EMBL" id="LT629732">
    <property type="protein sequence ID" value="SDT26079.1"/>
    <property type="molecule type" value="Genomic_DNA"/>
</dbReference>
<dbReference type="Pfam" id="PF19124">
    <property type="entry name" value="DUF5808"/>
    <property type="match status" value="1"/>
</dbReference>
<reference evidence="2 3" key="1">
    <citation type="submission" date="2016-10" db="EMBL/GenBank/DDBJ databases">
        <authorList>
            <person name="de Groot N.N."/>
        </authorList>
    </citation>
    <scope>NUCLEOTIDE SEQUENCE [LARGE SCALE GENOMIC DNA]</scope>
    <source>
        <strain evidence="2 3">DSM 22024</strain>
    </source>
</reference>
<dbReference type="OrthoDB" id="4558476at2"/>
<evidence type="ECO:0000313" key="3">
    <source>
        <dbReference type="Proteomes" id="UP000198983"/>
    </source>
</evidence>
<proteinExistence type="predicted"/>
<gene>
    <name evidence="2" type="ORF">SAMN04489717_5753</name>
</gene>
<protein>
    <recommendedName>
        <fullName evidence="1">DUF5808 domain-containing protein</fullName>
    </recommendedName>
</protein>
<dbReference type="AlphaFoldDB" id="A0A1H1YXL6"/>
<feature type="domain" description="DUF5808" evidence="1">
    <location>
        <begin position="68"/>
        <end position="91"/>
    </location>
</feature>
<dbReference type="STRING" id="117157.SAMN04489717_5753"/>
<dbReference type="Proteomes" id="UP000198983">
    <property type="component" value="Chromosome I"/>
</dbReference>